<evidence type="ECO:0000313" key="1">
    <source>
        <dbReference type="EMBL" id="KAI3696789.1"/>
    </source>
</evidence>
<keyword evidence="2" id="KW-1185">Reference proteome</keyword>
<proteinExistence type="predicted"/>
<dbReference type="Proteomes" id="UP001055879">
    <property type="component" value="Linkage Group LG10"/>
</dbReference>
<gene>
    <name evidence="1" type="ORF">L6452_29332</name>
</gene>
<sequence length="123" mass="14062">MENKPVSPPSDQDPDMLDLCNIDFAKELARIPLYFTEVSPDMEFVPYPKKRRPQPPPPPPPLEEEEVDFAEEFKKIPLCFIEYHQLFPQTATTKPSTKPRQLKPVATCNVYPVSQNVTGISTF</sequence>
<reference evidence="2" key="1">
    <citation type="journal article" date="2022" name="Mol. Ecol. Resour.">
        <title>The genomes of chicory, endive, great burdock and yacon provide insights into Asteraceae palaeo-polyploidization history and plant inulin production.</title>
        <authorList>
            <person name="Fan W."/>
            <person name="Wang S."/>
            <person name="Wang H."/>
            <person name="Wang A."/>
            <person name="Jiang F."/>
            <person name="Liu H."/>
            <person name="Zhao H."/>
            <person name="Xu D."/>
            <person name="Zhang Y."/>
        </authorList>
    </citation>
    <scope>NUCLEOTIDE SEQUENCE [LARGE SCALE GENOMIC DNA]</scope>
    <source>
        <strain evidence="2">cv. Niubang</strain>
    </source>
</reference>
<reference evidence="1 2" key="2">
    <citation type="journal article" date="2022" name="Mol. Ecol. Resour.">
        <title>The genomes of chicory, endive, great burdock and yacon provide insights into Asteraceae paleo-polyploidization history and plant inulin production.</title>
        <authorList>
            <person name="Fan W."/>
            <person name="Wang S."/>
            <person name="Wang H."/>
            <person name="Wang A."/>
            <person name="Jiang F."/>
            <person name="Liu H."/>
            <person name="Zhao H."/>
            <person name="Xu D."/>
            <person name="Zhang Y."/>
        </authorList>
    </citation>
    <scope>NUCLEOTIDE SEQUENCE [LARGE SCALE GENOMIC DNA]</scope>
    <source>
        <strain evidence="2">cv. Niubang</strain>
    </source>
</reference>
<organism evidence="1 2">
    <name type="scientific">Arctium lappa</name>
    <name type="common">Greater burdock</name>
    <name type="synonym">Lappa major</name>
    <dbReference type="NCBI Taxonomy" id="4217"/>
    <lineage>
        <taxon>Eukaryota</taxon>
        <taxon>Viridiplantae</taxon>
        <taxon>Streptophyta</taxon>
        <taxon>Embryophyta</taxon>
        <taxon>Tracheophyta</taxon>
        <taxon>Spermatophyta</taxon>
        <taxon>Magnoliopsida</taxon>
        <taxon>eudicotyledons</taxon>
        <taxon>Gunneridae</taxon>
        <taxon>Pentapetalae</taxon>
        <taxon>asterids</taxon>
        <taxon>campanulids</taxon>
        <taxon>Asterales</taxon>
        <taxon>Asteraceae</taxon>
        <taxon>Carduoideae</taxon>
        <taxon>Cardueae</taxon>
        <taxon>Arctiinae</taxon>
        <taxon>Arctium</taxon>
    </lineage>
</organism>
<accession>A0ACB8ZHI9</accession>
<dbReference type="EMBL" id="CM042056">
    <property type="protein sequence ID" value="KAI3696789.1"/>
    <property type="molecule type" value="Genomic_DNA"/>
</dbReference>
<name>A0ACB8ZHI9_ARCLA</name>
<evidence type="ECO:0000313" key="2">
    <source>
        <dbReference type="Proteomes" id="UP001055879"/>
    </source>
</evidence>
<protein>
    <submittedName>
        <fullName evidence="1">Uncharacterized protein</fullName>
    </submittedName>
</protein>
<comment type="caution">
    <text evidence="1">The sequence shown here is derived from an EMBL/GenBank/DDBJ whole genome shotgun (WGS) entry which is preliminary data.</text>
</comment>